<dbReference type="InterPro" id="IPR004995">
    <property type="entry name" value="Spore_Ger"/>
</dbReference>
<evidence type="ECO:0000313" key="5">
    <source>
        <dbReference type="Proteomes" id="UP000294919"/>
    </source>
</evidence>
<organism evidence="4 5">
    <name type="scientific">Marinisporobacter balticus</name>
    <dbReference type="NCBI Taxonomy" id="2018667"/>
    <lineage>
        <taxon>Bacteria</taxon>
        <taxon>Bacillati</taxon>
        <taxon>Bacillota</taxon>
        <taxon>Clostridia</taxon>
        <taxon>Peptostreptococcales</taxon>
        <taxon>Thermotaleaceae</taxon>
        <taxon>Marinisporobacter</taxon>
    </lineage>
</organism>
<protein>
    <submittedName>
        <fullName evidence="4">Stage V sporulation protein AF</fullName>
    </submittedName>
</protein>
<comment type="similarity">
    <text evidence="1">Belongs to the GerABKA family.</text>
</comment>
<dbReference type="AlphaFoldDB" id="A0A4R2KJL5"/>
<feature type="transmembrane region" description="Helical" evidence="3">
    <location>
        <begin position="357"/>
        <end position="376"/>
    </location>
</feature>
<dbReference type="PANTHER" id="PTHR22550:SF9">
    <property type="entry name" value="STAGE V SPORULATION PROTEIN AF"/>
    <property type="match status" value="1"/>
</dbReference>
<dbReference type="GO" id="GO:0009847">
    <property type="term" value="P:spore germination"/>
    <property type="evidence" value="ECO:0007669"/>
    <property type="project" value="InterPro"/>
</dbReference>
<evidence type="ECO:0000313" key="4">
    <source>
        <dbReference type="EMBL" id="TCO70198.1"/>
    </source>
</evidence>
<dbReference type="EMBL" id="SLWV01000027">
    <property type="protein sequence ID" value="TCO70198.1"/>
    <property type="molecule type" value="Genomic_DNA"/>
</dbReference>
<dbReference type="OrthoDB" id="9772630at2"/>
<keyword evidence="5" id="KW-1185">Reference proteome</keyword>
<accession>A0A4R2KJL5</accession>
<dbReference type="InterPro" id="IPR050768">
    <property type="entry name" value="UPF0353/GerABKA_families"/>
</dbReference>
<name>A0A4R2KJL5_9FIRM</name>
<dbReference type="GO" id="GO:0016020">
    <property type="term" value="C:membrane"/>
    <property type="evidence" value="ECO:0007669"/>
    <property type="project" value="InterPro"/>
</dbReference>
<feature type="transmembrane region" description="Helical" evidence="3">
    <location>
        <begin position="326"/>
        <end position="345"/>
    </location>
</feature>
<evidence type="ECO:0000256" key="1">
    <source>
        <dbReference type="ARBA" id="ARBA00005278"/>
    </source>
</evidence>
<dbReference type="Pfam" id="PF03323">
    <property type="entry name" value="GerA"/>
    <property type="match status" value="1"/>
</dbReference>
<keyword evidence="2 3" id="KW-0472">Membrane</keyword>
<gene>
    <name evidence="4" type="ORF">EV214_12735</name>
</gene>
<sequence length="490" mass="55870">MELRRNLKENLEILDEELGIEKSFDVVNREIIIGDKNASLLFIDGFAKDDIMVFVMEILQNIDEKDFRRDAIKKLIKQKIPYLEVEASKDIEQIKFMILSGALAILLDGEEEGIILDVRTYPVRGPQEPDLERVTRGARDGLTETIVFNTALIRRRVRDPKLRFEITKVGRRSQTDVVVGYIEDIANPKLVQEIKDKLDQIDTDALEMAEKTLEEFILGRNWNPLPQARYTERPDVAATHLFEGHIIVMVDTTPSVMILPVTIFHFTQHAEDYYQNPAVGTYMRWIRLMAMVLSYIVPPLWLVLVYNKGILPSWLKFIGPKETGEISLFLQFVILEIGIDILRIASIHTPNALTTSLGIIGGLILSEFAVKVGWFIPETVLYMAIASIGMFATPSIEFSMAIRIFRMILLISTGLFKGIGFFGALLVTFIVLFTTKSFGGVRYLWPLIPFNKRGLATVLFRKPIPEVRYRPDFLHTIDRDAAPPKDETPK</sequence>
<dbReference type="RefSeq" id="WP_132247185.1">
    <property type="nucleotide sequence ID" value="NZ_SLWV01000027.1"/>
</dbReference>
<reference evidence="4 5" key="1">
    <citation type="submission" date="2019-03" db="EMBL/GenBank/DDBJ databases">
        <title>Genomic Encyclopedia of Type Strains, Phase IV (KMG-IV): sequencing the most valuable type-strain genomes for metagenomic binning, comparative biology and taxonomic classification.</title>
        <authorList>
            <person name="Goeker M."/>
        </authorList>
    </citation>
    <scope>NUCLEOTIDE SEQUENCE [LARGE SCALE GENOMIC DNA]</scope>
    <source>
        <strain evidence="4 5">DSM 102940</strain>
    </source>
</reference>
<keyword evidence="3" id="KW-0812">Transmembrane</keyword>
<feature type="transmembrane region" description="Helical" evidence="3">
    <location>
        <begin position="414"/>
        <end position="435"/>
    </location>
</feature>
<keyword evidence="3" id="KW-1133">Transmembrane helix</keyword>
<feature type="transmembrane region" description="Helical" evidence="3">
    <location>
        <begin position="382"/>
        <end position="402"/>
    </location>
</feature>
<dbReference type="Proteomes" id="UP000294919">
    <property type="component" value="Unassembled WGS sequence"/>
</dbReference>
<evidence type="ECO:0000256" key="3">
    <source>
        <dbReference type="SAM" id="Phobius"/>
    </source>
</evidence>
<evidence type="ECO:0000256" key="2">
    <source>
        <dbReference type="ARBA" id="ARBA00023136"/>
    </source>
</evidence>
<proteinExistence type="inferred from homology"/>
<feature type="transmembrane region" description="Helical" evidence="3">
    <location>
        <begin position="285"/>
        <end position="306"/>
    </location>
</feature>
<dbReference type="PANTHER" id="PTHR22550">
    <property type="entry name" value="SPORE GERMINATION PROTEIN"/>
    <property type="match status" value="1"/>
</dbReference>
<comment type="caution">
    <text evidence="4">The sequence shown here is derived from an EMBL/GenBank/DDBJ whole genome shotgun (WGS) entry which is preliminary data.</text>
</comment>
<dbReference type="PIRSF" id="PIRSF005690">
    <property type="entry name" value="GerBA"/>
    <property type="match status" value="1"/>
</dbReference>